<sequence>MAGHCFGLRLIGLLIVAMAFLEGAIATDYVVGDDMVFNWTGNHTAAQVRHQADFDNCNQNAADISLIAESGVRYL</sequence>
<keyword evidence="3" id="KW-1185">Reference proteome</keyword>
<reference evidence="2" key="1">
    <citation type="submission" date="2019-09" db="EMBL/GenBank/DDBJ databases">
        <title>Draft genome information of white flower Hibiscus syriacus.</title>
        <authorList>
            <person name="Kim Y.-M."/>
        </authorList>
    </citation>
    <scope>NUCLEOTIDE SEQUENCE [LARGE SCALE GENOMIC DNA]</scope>
    <source>
        <strain evidence="2">YM2019G1</strain>
    </source>
</reference>
<comment type="caution">
    <text evidence="2">The sequence shown here is derived from an EMBL/GenBank/DDBJ whole genome shotgun (WGS) entry which is preliminary data.</text>
</comment>
<gene>
    <name evidence="2" type="ORF">F3Y22_tig00110202pilonHSYRG00018</name>
</gene>
<feature type="signal peptide" evidence="1">
    <location>
        <begin position="1"/>
        <end position="26"/>
    </location>
</feature>
<evidence type="ECO:0000313" key="3">
    <source>
        <dbReference type="Proteomes" id="UP000436088"/>
    </source>
</evidence>
<evidence type="ECO:0000313" key="2">
    <source>
        <dbReference type="EMBL" id="KAE8713933.1"/>
    </source>
</evidence>
<dbReference type="Proteomes" id="UP000436088">
    <property type="component" value="Unassembled WGS sequence"/>
</dbReference>
<proteinExistence type="predicted"/>
<name>A0A6A3BBL5_HIBSY</name>
<keyword evidence="1" id="KW-0732">Signal</keyword>
<organism evidence="2 3">
    <name type="scientific">Hibiscus syriacus</name>
    <name type="common">Rose of Sharon</name>
    <dbReference type="NCBI Taxonomy" id="106335"/>
    <lineage>
        <taxon>Eukaryota</taxon>
        <taxon>Viridiplantae</taxon>
        <taxon>Streptophyta</taxon>
        <taxon>Embryophyta</taxon>
        <taxon>Tracheophyta</taxon>
        <taxon>Spermatophyta</taxon>
        <taxon>Magnoliopsida</taxon>
        <taxon>eudicotyledons</taxon>
        <taxon>Gunneridae</taxon>
        <taxon>Pentapetalae</taxon>
        <taxon>rosids</taxon>
        <taxon>malvids</taxon>
        <taxon>Malvales</taxon>
        <taxon>Malvaceae</taxon>
        <taxon>Malvoideae</taxon>
        <taxon>Hibiscus</taxon>
    </lineage>
</organism>
<evidence type="ECO:0000256" key="1">
    <source>
        <dbReference type="SAM" id="SignalP"/>
    </source>
</evidence>
<dbReference type="EMBL" id="VEPZ02000874">
    <property type="protein sequence ID" value="KAE8713933.1"/>
    <property type="molecule type" value="Genomic_DNA"/>
</dbReference>
<dbReference type="Gene3D" id="2.60.40.420">
    <property type="entry name" value="Cupredoxins - blue copper proteins"/>
    <property type="match status" value="1"/>
</dbReference>
<feature type="chain" id="PRO_5025592789" description="Phytocyanin domain-containing protein" evidence="1">
    <location>
        <begin position="27"/>
        <end position="75"/>
    </location>
</feature>
<protein>
    <recommendedName>
        <fullName evidence="4">Phytocyanin domain-containing protein</fullName>
    </recommendedName>
</protein>
<dbReference type="InterPro" id="IPR008972">
    <property type="entry name" value="Cupredoxin"/>
</dbReference>
<accession>A0A6A3BBL5</accession>
<evidence type="ECO:0008006" key="4">
    <source>
        <dbReference type="Google" id="ProtNLM"/>
    </source>
</evidence>
<dbReference type="AlphaFoldDB" id="A0A6A3BBL5"/>